<dbReference type="PANTHER" id="PTHR30188:SF3">
    <property type="entry name" value="ABC TRANSPORTER PERMEASE"/>
    <property type="match status" value="1"/>
</dbReference>
<feature type="transmembrane region" description="Helical" evidence="2">
    <location>
        <begin position="344"/>
        <end position="363"/>
    </location>
</feature>
<evidence type="ECO:0000256" key="2">
    <source>
        <dbReference type="SAM" id="Phobius"/>
    </source>
</evidence>
<keyword evidence="2" id="KW-1133">Transmembrane helix</keyword>
<proteinExistence type="predicted"/>
<evidence type="ECO:0000313" key="3">
    <source>
        <dbReference type="EMBL" id="NHN85871.1"/>
    </source>
</evidence>
<sequence>MTDQEHTPTPTASGNADSHDADSHPEWTVQSSANDITLVLRGQWTIDDGAALAIPDDALRTGAPKDGAAQTLHVDVSGLSQWDSSLVSFLWTVKQAAARGKMNFDLAQLPDGVQRLFALLPAEPEPPAQHPKKPFAPLRTTGALTLDTLDEIGALTELGAQTARGSVKALSGHGGMRLRDLFVNIFDAGPSALMIVSVVNFLVGAILAFVGAVQLRKFSADMYVANLVGIACVRELSAVMTAIIMAGRTGGAYAARIATMLGNEEIDALKVFGIPVSSYILLPSILSLMLMMPLLYLYGSGMSIIGGYVVATGMLPDVTGAGYINQTLGAIDLTQFEFGFAKSIVFAAMIGLTSCQIGLNAGRSAADVGTAATRAVVVGIVGVIALDAIFAVIANVLDI</sequence>
<reference evidence="3 4" key="1">
    <citation type="journal article" date="2020" name="Int. J. Syst. Evol. Microbiol.">
        <title>Novel acetic acid bacteria from cider fermentations: Acetobacter conturbans sp. nov. and Acetobacter fallax sp. nov.</title>
        <authorList>
            <person name="Sombolestani A.S."/>
            <person name="Cleenwerck I."/>
            <person name="Cnockaert M."/>
            <person name="Borremans W."/>
            <person name="Wieme A.D."/>
            <person name="De Vuyst L."/>
            <person name="Vandamme P."/>
        </authorList>
    </citation>
    <scope>NUCLEOTIDE SEQUENCE [LARGE SCALE GENOMIC DNA]</scope>
    <source>
        <strain evidence="3 4">LMG 30640</strain>
    </source>
</reference>
<feature type="transmembrane region" description="Helical" evidence="2">
    <location>
        <begin position="375"/>
        <end position="397"/>
    </location>
</feature>
<feature type="transmembrane region" description="Helical" evidence="2">
    <location>
        <begin position="279"/>
        <end position="298"/>
    </location>
</feature>
<comment type="caution">
    <text evidence="3">The sequence shown here is derived from an EMBL/GenBank/DDBJ whole genome shotgun (WGS) entry which is preliminary data.</text>
</comment>
<dbReference type="RefSeq" id="WP_173584256.1">
    <property type="nucleotide sequence ID" value="NZ_WOTB01000021.1"/>
</dbReference>
<keyword evidence="2" id="KW-0472">Membrane</keyword>
<keyword evidence="2" id="KW-0812">Transmembrane</keyword>
<feature type="compositionally biased region" description="Polar residues" evidence="1">
    <location>
        <begin position="7"/>
        <end position="16"/>
    </location>
</feature>
<name>A0ABX0JRR4_9PROT</name>
<dbReference type="Pfam" id="PF02405">
    <property type="entry name" value="MlaE"/>
    <property type="match status" value="1"/>
</dbReference>
<gene>
    <name evidence="3" type="ORF">GOB93_14645</name>
</gene>
<feature type="transmembrane region" description="Helical" evidence="2">
    <location>
        <begin position="192"/>
        <end position="212"/>
    </location>
</feature>
<dbReference type="InterPro" id="IPR030802">
    <property type="entry name" value="Permease_MalE"/>
</dbReference>
<dbReference type="Proteomes" id="UP000635278">
    <property type="component" value="Unassembled WGS sequence"/>
</dbReference>
<keyword evidence="4" id="KW-1185">Reference proteome</keyword>
<feature type="region of interest" description="Disordered" evidence="1">
    <location>
        <begin position="1"/>
        <end position="26"/>
    </location>
</feature>
<feature type="transmembrane region" description="Helical" evidence="2">
    <location>
        <begin position="305"/>
        <end position="324"/>
    </location>
</feature>
<dbReference type="SUPFAM" id="SSF52091">
    <property type="entry name" value="SpoIIaa-like"/>
    <property type="match status" value="1"/>
</dbReference>
<accession>A0ABX0JRR4</accession>
<evidence type="ECO:0000256" key="1">
    <source>
        <dbReference type="SAM" id="MobiDB-lite"/>
    </source>
</evidence>
<protein>
    <submittedName>
        <fullName evidence="3">STAS domain-containing protein</fullName>
    </submittedName>
</protein>
<dbReference type="InterPro" id="IPR036513">
    <property type="entry name" value="STAS_dom_sf"/>
</dbReference>
<dbReference type="EMBL" id="WOTB01000021">
    <property type="protein sequence ID" value="NHN85871.1"/>
    <property type="molecule type" value="Genomic_DNA"/>
</dbReference>
<organism evidence="3 4">
    <name type="scientific">Acetobacter musti</name>
    <dbReference type="NCBI Taxonomy" id="864732"/>
    <lineage>
        <taxon>Bacteria</taxon>
        <taxon>Pseudomonadati</taxon>
        <taxon>Pseudomonadota</taxon>
        <taxon>Alphaproteobacteria</taxon>
        <taxon>Acetobacterales</taxon>
        <taxon>Acetobacteraceae</taxon>
        <taxon>Acetobacter</taxon>
    </lineage>
</organism>
<dbReference type="PANTHER" id="PTHR30188">
    <property type="entry name" value="ABC TRANSPORTER PERMEASE PROTEIN-RELATED"/>
    <property type="match status" value="1"/>
</dbReference>
<evidence type="ECO:0000313" key="4">
    <source>
        <dbReference type="Proteomes" id="UP000635278"/>
    </source>
</evidence>